<protein>
    <submittedName>
        <fullName evidence="1">Uncharacterized protein</fullName>
    </submittedName>
</protein>
<dbReference type="Proteomes" id="UP000031972">
    <property type="component" value="Unassembled WGS sequence"/>
</dbReference>
<proteinExistence type="predicted"/>
<dbReference type="EMBL" id="JXRR01000012">
    <property type="protein sequence ID" value="KIL48564.1"/>
    <property type="molecule type" value="Genomic_DNA"/>
</dbReference>
<reference evidence="1 2" key="1">
    <citation type="submission" date="2015-01" db="EMBL/GenBank/DDBJ databases">
        <title>Jeotgalibacillus campisalis genome sequencing.</title>
        <authorList>
            <person name="Goh K.M."/>
            <person name="Chan K.-G."/>
            <person name="Yaakop A.S."/>
            <person name="Ee R."/>
            <person name="Gan H.M."/>
            <person name="Chan C.S."/>
        </authorList>
    </citation>
    <scope>NUCLEOTIDE SEQUENCE [LARGE SCALE GENOMIC DNA]</scope>
    <source>
        <strain evidence="1 2">SF-57</strain>
    </source>
</reference>
<evidence type="ECO:0000313" key="1">
    <source>
        <dbReference type="EMBL" id="KIL48564.1"/>
    </source>
</evidence>
<comment type="caution">
    <text evidence="1">The sequence shown here is derived from an EMBL/GenBank/DDBJ whole genome shotgun (WGS) entry which is preliminary data.</text>
</comment>
<gene>
    <name evidence="1" type="ORF">KR50_13370</name>
</gene>
<sequence length="60" mass="7165">MSTEYKDVSSEGKVSKFNWRNTVWTFMFYGIKMTIYLKKQCMYFGNNGEMKRITVSMKTV</sequence>
<dbReference type="PATRIC" id="fig|220754.4.peg.1361"/>
<keyword evidence="2" id="KW-1185">Reference proteome</keyword>
<organism evidence="1 2">
    <name type="scientific">Jeotgalibacillus campisalis</name>
    <dbReference type="NCBI Taxonomy" id="220754"/>
    <lineage>
        <taxon>Bacteria</taxon>
        <taxon>Bacillati</taxon>
        <taxon>Bacillota</taxon>
        <taxon>Bacilli</taxon>
        <taxon>Bacillales</taxon>
        <taxon>Caryophanaceae</taxon>
        <taxon>Jeotgalibacillus</taxon>
    </lineage>
</organism>
<name>A0A0C2S3N0_9BACL</name>
<evidence type="ECO:0000313" key="2">
    <source>
        <dbReference type="Proteomes" id="UP000031972"/>
    </source>
</evidence>
<accession>A0A0C2S3N0</accession>
<dbReference type="AlphaFoldDB" id="A0A0C2S3N0"/>